<dbReference type="RefSeq" id="WP_390196618.1">
    <property type="nucleotide sequence ID" value="NZ_JBHSDV010000001.1"/>
</dbReference>
<proteinExistence type="predicted"/>
<dbReference type="InterPro" id="IPR050437">
    <property type="entry name" value="Ribos_protein_bS1-like"/>
</dbReference>
<dbReference type="Gene3D" id="2.40.50.140">
    <property type="entry name" value="Nucleic acid-binding proteins"/>
    <property type="match status" value="1"/>
</dbReference>
<dbReference type="EMBL" id="JBHSDV010000001">
    <property type="protein sequence ID" value="MFC4387173.1"/>
    <property type="molecule type" value="Genomic_DNA"/>
</dbReference>
<organism evidence="2 3">
    <name type="scientific">Gracilibacillus marinus</name>
    <dbReference type="NCBI Taxonomy" id="630535"/>
    <lineage>
        <taxon>Bacteria</taxon>
        <taxon>Bacillati</taxon>
        <taxon>Bacillota</taxon>
        <taxon>Bacilli</taxon>
        <taxon>Bacillales</taxon>
        <taxon>Bacillaceae</taxon>
        <taxon>Gracilibacillus</taxon>
    </lineage>
</organism>
<dbReference type="SUPFAM" id="SSF50249">
    <property type="entry name" value="Nucleic acid-binding proteins"/>
    <property type="match status" value="1"/>
</dbReference>
<dbReference type="InterPro" id="IPR012340">
    <property type="entry name" value="NA-bd_OB-fold"/>
</dbReference>
<name>A0ABV8VRT4_9BACI</name>
<accession>A0ABV8VRT4</accession>
<dbReference type="NCBIfam" id="NF005973">
    <property type="entry name" value="PRK08059.1"/>
    <property type="match status" value="1"/>
</dbReference>
<dbReference type="InterPro" id="IPR035104">
    <property type="entry name" value="Ribosomal_protein_S1-like"/>
</dbReference>
<evidence type="ECO:0000313" key="2">
    <source>
        <dbReference type="EMBL" id="MFC4387173.1"/>
    </source>
</evidence>
<evidence type="ECO:0000259" key="1">
    <source>
        <dbReference type="PROSITE" id="PS50126"/>
    </source>
</evidence>
<gene>
    <name evidence="2" type="primary">yugI</name>
    <name evidence="2" type="ORF">ACFOZ1_05050</name>
</gene>
<dbReference type="PANTHER" id="PTHR10724">
    <property type="entry name" value="30S RIBOSOMAL PROTEIN S1"/>
    <property type="match status" value="1"/>
</dbReference>
<evidence type="ECO:0000313" key="3">
    <source>
        <dbReference type="Proteomes" id="UP001595880"/>
    </source>
</evidence>
<dbReference type="SMART" id="SM00316">
    <property type="entry name" value="S1"/>
    <property type="match status" value="1"/>
</dbReference>
<dbReference type="Proteomes" id="UP001595880">
    <property type="component" value="Unassembled WGS sequence"/>
</dbReference>
<reference evidence="3" key="1">
    <citation type="journal article" date="2019" name="Int. J. Syst. Evol. Microbiol.">
        <title>The Global Catalogue of Microorganisms (GCM) 10K type strain sequencing project: providing services to taxonomists for standard genome sequencing and annotation.</title>
        <authorList>
            <consortium name="The Broad Institute Genomics Platform"/>
            <consortium name="The Broad Institute Genome Sequencing Center for Infectious Disease"/>
            <person name="Wu L."/>
            <person name="Ma J."/>
        </authorList>
    </citation>
    <scope>NUCLEOTIDE SEQUENCE [LARGE SCALE GENOMIC DNA]</scope>
    <source>
        <strain evidence="3">KACC 14058</strain>
    </source>
</reference>
<dbReference type="NCBIfam" id="NF040579">
    <property type="entry name" value="S1_dom_CvfD"/>
    <property type="match status" value="1"/>
</dbReference>
<protein>
    <submittedName>
        <fullName evidence="2">S1 domain-containing post-transcriptional regulator GSP13</fullName>
    </submittedName>
</protein>
<dbReference type="Pfam" id="PF00575">
    <property type="entry name" value="S1"/>
    <property type="match status" value="1"/>
</dbReference>
<sequence>MSNEIKVGDIMEGTVTGVQPYGAFVSLSEDVQGLVHISEVTNGYVKNIHDHIKEGDKVQVKVLEIDEDHNKFALSIRALEQPKVEKAKEKAIAEKAGEHGFNTLKDKLQEWIKQSE</sequence>
<dbReference type="InterPro" id="IPR003029">
    <property type="entry name" value="S1_domain"/>
</dbReference>
<dbReference type="PROSITE" id="PS50126">
    <property type="entry name" value="S1"/>
    <property type="match status" value="1"/>
</dbReference>
<feature type="domain" description="S1 motif" evidence="1">
    <location>
        <begin position="8"/>
        <end position="77"/>
    </location>
</feature>
<dbReference type="PRINTS" id="PR00681">
    <property type="entry name" value="RIBOSOMALS1"/>
</dbReference>
<keyword evidence="3" id="KW-1185">Reference proteome</keyword>
<comment type="caution">
    <text evidence="2">The sequence shown here is derived from an EMBL/GenBank/DDBJ whole genome shotgun (WGS) entry which is preliminary data.</text>
</comment>